<evidence type="ECO:0000313" key="5">
    <source>
        <dbReference type="EMBL" id="QEZ48925.1"/>
    </source>
</evidence>
<geneLocation type="plasmid" evidence="5">
    <name>unnamed1</name>
</geneLocation>
<dbReference type="PROSITE" id="PS00455">
    <property type="entry name" value="AMP_BINDING"/>
    <property type="match status" value="1"/>
</dbReference>
<dbReference type="InterPro" id="IPR042099">
    <property type="entry name" value="ANL_N_sf"/>
</dbReference>
<dbReference type="InterPro" id="IPR020845">
    <property type="entry name" value="AMP-binding_CS"/>
</dbReference>
<dbReference type="InterPro" id="IPR025110">
    <property type="entry name" value="AMP-bd_C"/>
</dbReference>
<evidence type="ECO:0000259" key="3">
    <source>
        <dbReference type="Pfam" id="PF00501"/>
    </source>
</evidence>
<dbReference type="GO" id="GO:0016878">
    <property type="term" value="F:acid-thiol ligase activity"/>
    <property type="evidence" value="ECO:0007669"/>
    <property type="project" value="UniProtKB-ARBA"/>
</dbReference>
<evidence type="ECO:0000259" key="4">
    <source>
        <dbReference type="Pfam" id="PF13193"/>
    </source>
</evidence>
<evidence type="ECO:0000313" key="6">
    <source>
        <dbReference type="Proteomes" id="UP000325743"/>
    </source>
</evidence>
<dbReference type="FunFam" id="3.30.300.30:FF:000008">
    <property type="entry name" value="2,3-dihydroxybenzoate-AMP ligase"/>
    <property type="match status" value="1"/>
</dbReference>
<dbReference type="Proteomes" id="UP000325743">
    <property type="component" value="Plasmid unnamed1"/>
</dbReference>
<feature type="domain" description="AMP-binding enzyme C-terminal" evidence="4">
    <location>
        <begin position="429"/>
        <end position="504"/>
    </location>
</feature>
<sequence>MYMTQALHRSMQQRPDAEAVRYMGRSLTYAQLGSRVARLAAGLRKLGVEDNNRVAMFSLNSARYLEYYMAVPWAGAVLNPVNIRWSAAEILYSLDDSGTSVLIVDDNFKTVGAKVAADCKLIRHVIYAGGGETPAGMISYEALIAENEPLEDRLRRGDDLAGIFYTGGTTGFPKGVMLSHTNLVSSAMNALIARTAFEGCRTIEVMPMFHLACLSVINTVFLAGGTHLPMKSFTPQDVLESIAEHRATDVLLAPTMMVMALDWLDQNPGRAAELDLSSLVVLRYGASPMSPSLLQRARAAFPMAGFAQGYGMTEMSPVITILGPEYHNEECLANGRMRSVGRPAATVEIKVVDAQGNEVPRGTPGEIIARGPGVMLGYWNKPEQTAEALRDGWMYTGDGGYMAEDGLLYLCDRIKDMIISGGENVYSAEVESALMSHPAVAMCAVIGIPHEKWGEAVHAVIVTRPGASTDLDSIQKHCRELIAGYKIPRSVEIRDALPMSSVGKVLKMELRKEHASYRV</sequence>
<dbReference type="CDD" id="cd17631">
    <property type="entry name" value="FACL_FadD13-like"/>
    <property type="match status" value="1"/>
</dbReference>
<dbReference type="InterPro" id="IPR050237">
    <property type="entry name" value="ATP-dep_AMP-bd_enzyme"/>
</dbReference>
<keyword evidence="5" id="KW-0614">Plasmid</keyword>
<comment type="similarity">
    <text evidence="1">Belongs to the ATP-dependent AMP-binding enzyme family.</text>
</comment>
<dbReference type="RefSeq" id="WP_151073160.1">
    <property type="nucleotide sequence ID" value="NZ_CP032520.1"/>
</dbReference>
<keyword evidence="2 5" id="KW-0436">Ligase</keyword>
<evidence type="ECO:0000256" key="2">
    <source>
        <dbReference type="ARBA" id="ARBA00022598"/>
    </source>
</evidence>
<proteinExistence type="inferred from homology"/>
<name>A0A5P3VSG9_9BURK</name>
<dbReference type="SUPFAM" id="SSF56801">
    <property type="entry name" value="Acetyl-CoA synthetase-like"/>
    <property type="match status" value="1"/>
</dbReference>
<dbReference type="PANTHER" id="PTHR43767:SF1">
    <property type="entry name" value="NONRIBOSOMAL PEPTIDE SYNTHASE PES1 (EUROFUNG)-RELATED"/>
    <property type="match status" value="1"/>
</dbReference>
<accession>A0A5P3VSG9</accession>
<dbReference type="AlphaFoldDB" id="A0A5P3VSG9"/>
<dbReference type="InterPro" id="IPR045851">
    <property type="entry name" value="AMP-bd_C_sf"/>
</dbReference>
<feature type="domain" description="AMP-dependent synthetase/ligase" evidence="3">
    <location>
        <begin position="8"/>
        <end position="379"/>
    </location>
</feature>
<dbReference type="EMBL" id="CP032520">
    <property type="protein sequence ID" value="QEZ48925.1"/>
    <property type="molecule type" value="Genomic_DNA"/>
</dbReference>
<reference evidence="5 6" key="1">
    <citation type="submission" date="2018-09" db="EMBL/GenBank/DDBJ databases">
        <title>Complete genome sequence of Cupriavidus oxalaticus T2, a bacterium capable of phenol tolerance and degradation.</title>
        <authorList>
            <person name="Yan J."/>
        </authorList>
    </citation>
    <scope>NUCLEOTIDE SEQUENCE [LARGE SCALE GENOMIC DNA]</scope>
    <source>
        <strain evidence="5 6">T2</strain>
        <plasmid evidence="5 6">unnamed1</plasmid>
    </source>
</reference>
<organism evidence="5 6">
    <name type="scientific">Cupriavidus oxalaticus</name>
    <dbReference type="NCBI Taxonomy" id="96344"/>
    <lineage>
        <taxon>Bacteria</taxon>
        <taxon>Pseudomonadati</taxon>
        <taxon>Pseudomonadota</taxon>
        <taxon>Betaproteobacteria</taxon>
        <taxon>Burkholderiales</taxon>
        <taxon>Burkholderiaceae</taxon>
        <taxon>Cupriavidus</taxon>
    </lineage>
</organism>
<dbReference type="NCBIfam" id="NF004837">
    <property type="entry name" value="PRK06187.1"/>
    <property type="match status" value="1"/>
</dbReference>
<protein>
    <submittedName>
        <fullName evidence="5">Long-chain-fatty-acid--CoA ligase</fullName>
    </submittedName>
</protein>
<dbReference type="Pfam" id="PF00501">
    <property type="entry name" value="AMP-binding"/>
    <property type="match status" value="1"/>
</dbReference>
<dbReference type="InterPro" id="IPR000873">
    <property type="entry name" value="AMP-dep_synth/lig_dom"/>
</dbReference>
<evidence type="ECO:0000256" key="1">
    <source>
        <dbReference type="ARBA" id="ARBA00006432"/>
    </source>
</evidence>
<dbReference type="Gene3D" id="3.30.300.30">
    <property type="match status" value="1"/>
</dbReference>
<dbReference type="Gene3D" id="3.40.50.12780">
    <property type="entry name" value="N-terminal domain of ligase-like"/>
    <property type="match status" value="1"/>
</dbReference>
<dbReference type="Pfam" id="PF13193">
    <property type="entry name" value="AMP-binding_C"/>
    <property type="match status" value="1"/>
</dbReference>
<gene>
    <name evidence="5" type="ORF">D2917_32205</name>
</gene>
<dbReference type="PANTHER" id="PTHR43767">
    <property type="entry name" value="LONG-CHAIN-FATTY-ACID--COA LIGASE"/>
    <property type="match status" value="1"/>
</dbReference>